<sequence>MPRKCPAFGKKCAKYDLTGHFAVMCKRRNAKGLQKNKKANKLQLENQEEQDKRRNAKGLQKNKKANKLQLENQEEQETELYLNEDESINLQKSPSGKSSRTTWAKMKDIIQTRNSVKKRNRLSGKSDDFRPDDLTVSDEEVFESKYSKSPTSLSKNGSTEETTQIPLHVLDRYQQASAEDHNFRDGSKWEKLKRAFLSTPSISKVDNCDPSRRFSQEQETSPKPEQHNKLQEEIQKNYKDLQIKLSLEFQEKMREWEKMKHFPSNSATSPGTAAGSNLSPDELKEQAFKKKMEEWEKIKGHPKHNMQLQSEEHLPLEFRKKLQEWQRIKKGLAKDDGSSNNSSQKKKIGEWPKWKSVSGQRADISPTEQQPLSEDFIKKLETWKQIKSHSYSANEDDKKGNKTPSPKLCRKDGGSSRQSKKAKEQPDKGLHWFEKELSKIEREKQRLERERQKFLEREERLTKLRKSVMTDNKQNILVQTPSGFYRFEGISRQFTQKLYEWEKAQGIAPEASTFALLSNCYVPTINISGKHESQSRLVKSKSADSVMNSELNLTHPLLSQQPSSLSLNDVDNLENELNKAVSSEPELLAAAEYDDEPEAVIVEVEDIVEETAAPLFYFTEKKHTPVYQHQETRCICEGQTKAAPTVQRSESTRAQRNYNLIEEIIDLLKLVTENENTITNRELNMEQNEEEDETIISDCLKNLYTLQTDCSTRLIEKLVLLQEANTKVTSSIAKDEVDYTTNRFVEVLDSVQDLSVDLLQLAEKLHTEFLNRSTARVYLFNSKDKYQNIPYILQQQNSKILELRRVLSYLCAASDSTAPGKKKKIPRARGLFRKSSSKEKEKLKSSSSKENSNPNSVTLRQTSRDNWESDEDLNAQIAQGAIKKRYRYRQADLHKGAIDDSDDDEIRLQKKVKIKPPQTSAVDNTIIDIDQADSCEETIPTSIALDPDVIQKVAVPTKLNYVSVTEPIPRTANGSPIQVFVKTTRKLFTPLVMSSFATECQKIEVTASPTVVSVPSFHRNPSIKDSNITNGNDDQNCQVSTTVKHLPPLPASPTTQRKMNKEISPNIRLMLAKYTQKIQEHESPGYKSGGSSGSSSPVAWRSPINERRVRTQTEKYQQDLLKLSPLQVQKSASLSVMNKNSVPYTSQQSSKKVTTNSKGILKSSSACALTARVRSEQSVTIAEECPQKWKGGSLKLSIPPETNQRLYNSSRRYKLQKAKEDFLNSPLPTSAPPMLPNENVVKYPERNRLSQISVGSESSHDSSAYEGLLIKSASAGMINVDPETYKQIQPEIHGGGYVSLPRTSKKRKEGIMSNIASKFRKVKMRRNKEVNKMNTISTLCRQSLVVDINTGSEETLTGEEGEALRKDSLTVPSDSKGSSSAETSPSTSRSSSWIKKPRLFKPKQ</sequence>
<feature type="region of interest" description="Disordered" evidence="2">
    <location>
        <begin position="114"/>
        <end position="166"/>
    </location>
</feature>
<evidence type="ECO:0000256" key="2">
    <source>
        <dbReference type="SAM" id="MobiDB-lite"/>
    </source>
</evidence>
<organism evidence="3 4">
    <name type="scientific">Popillia japonica</name>
    <name type="common">Japanese beetle</name>
    <dbReference type="NCBI Taxonomy" id="7064"/>
    <lineage>
        <taxon>Eukaryota</taxon>
        <taxon>Metazoa</taxon>
        <taxon>Ecdysozoa</taxon>
        <taxon>Arthropoda</taxon>
        <taxon>Hexapoda</taxon>
        <taxon>Insecta</taxon>
        <taxon>Pterygota</taxon>
        <taxon>Neoptera</taxon>
        <taxon>Endopterygota</taxon>
        <taxon>Coleoptera</taxon>
        <taxon>Polyphaga</taxon>
        <taxon>Scarabaeiformia</taxon>
        <taxon>Scarabaeidae</taxon>
        <taxon>Rutelinae</taxon>
        <taxon>Popillia</taxon>
    </lineage>
</organism>
<dbReference type="EMBL" id="JASPKY010000500">
    <property type="protein sequence ID" value="KAK9694848.1"/>
    <property type="molecule type" value="Genomic_DNA"/>
</dbReference>
<evidence type="ECO:0000313" key="3">
    <source>
        <dbReference type="EMBL" id="KAK9694848.1"/>
    </source>
</evidence>
<feature type="compositionally biased region" description="Basic residues" evidence="2">
    <location>
        <begin position="29"/>
        <end position="40"/>
    </location>
</feature>
<feature type="compositionally biased region" description="Low complexity" evidence="2">
    <location>
        <begin position="1375"/>
        <end position="1392"/>
    </location>
</feature>
<feature type="compositionally biased region" description="Basic and acidic residues" evidence="2">
    <location>
        <begin position="1104"/>
        <end position="1113"/>
    </location>
</feature>
<feature type="compositionally biased region" description="Basic residues" evidence="2">
    <location>
        <begin position="820"/>
        <end position="832"/>
    </location>
</feature>
<evidence type="ECO:0000256" key="1">
    <source>
        <dbReference type="SAM" id="Coils"/>
    </source>
</evidence>
<feature type="compositionally biased region" description="Basic and acidic residues" evidence="2">
    <location>
        <begin position="124"/>
        <end position="133"/>
    </location>
</feature>
<evidence type="ECO:0000313" key="4">
    <source>
        <dbReference type="Proteomes" id="UP001458880"/>
    </source>
</evidence>
<reference evidence="3 4" key="1">
    <citation type="journal article" date="2024" name="BMC Genomics">
        <title>De novo assembly and annotation of Popillia japonica's genome with initial clues to its potential as an invasive pest.</title>
        <authorList>
            <person name="Cucini C."/>
            <person name="Boschi S."/>
            <person name="Funari R."/>
            <person name="Cardaioli E."/>
            <person name="Iannotti N."/>
            <person name="Marturano G."/>
            <person name="Paoli F."/>
            <person name="Bruttini M."/>
            <person name="Carapelli A."/>
            <person name="Frati F."/>
            <person name="Nardi F."/>
        </authorList>
    </citation>
    <scope>NUCLEOTIDE SEQUENCE [LARGE SCALE GENOMIC DNA]</scope>
    <source>
        <strain evidence="3">DMR45628</strain>
    </source>
</reference>
<keyword evidence="4" id="KW-1185">Reference proteome</keyword>
<feature type="region of interest" description="Disordered" evidence="2">
    <location>
        <begin position="202"/>
        <end position="229"/>
    </location>
</feature>
<feature type="compositionally biased region" description="Polar residues" evidence="2">
    <location>
        <begin position="88"/>
        <end position="102"/>
    </location>
</feature>
<feature type="region of interest" description="Disordered" evidence="2">
    <location>
        <begin position="1079"/>
        <end position="1113"/>
    </location>
</feature>
<feature type="compositionally biased region" description="Low complexity" evidence="2">
    <location>
        <begin position="845"/>
        <end position="856"/>
    </location>
</feature>
<feature type="coiled-coil region" evidence="1">
    <location>
        <begin position="430"/>
        <end position="464"/>
    </location>
</feature>
<dbReference type="Proteomes" id="UP001458880">
    <property type="component" value="Unassembled WGS sequence"/>
</dbReference>
<feature type="region of interest" description="Disordered" evidence="2">
    <location>
        <begin position="29"/>
        <end position="78"/>
    </location>
</feature>
<feature type="region of interest" description="Disordered" evidence="2">
    <location>
        <begin position="389"/>
        <end position="428"/>
    </location>
</feature>
<accession>A0AAW1IXZ7</accession>
<proteinExistence type="predicted"/>
<feature type="region of interest" description="Disordered" evidence="2">
    <location>
        <begin position="85"/>
        <end position="104"/>
    </location>
</feature>
<name>A0AAW1IXZ7_POPJA</name>
<keyword evidence="1" id="KW-0175">Coiled coil</keyword>
<gene>
    <name evidence="3" type="ORF">QE152_g33244</name>
</gene>
<feature type="region of interest" description="Disordered" evidence="2">
    <location>
        <begin position="1352"/>
        <end position="1404"/>
    </location>
</feature>
<feature type="compositionally biased region" description="Basic residues" evidence="2">
    <location>
        <begin position="1395"/>
        <end position="1404"/>
    </location>
</feature>
<feature type="compositionally biased region" description="Polar residues" evidence="2">
    <location>
        <begin position="147"/>
        <end position="165"/>
    </location>
</feature>
<feature type="compositionally biased region" description="Basic residues" evidence="2">
    <location>
        <begin position="54"/>
        <end position="66"/>
    </location>
</feature>
<feature type="compositionally biased region" description="Polar residues" evidence="2">
    <location>
        <begin position="263"/>
        <end position="279"/>
    </location>
</feature>
<feature type="region of interest" description="Disordered" evidence="2">
    <location>
        <begin position="329"/>
        <end position="372"/>
    </location>
</feature>
<protein>
    <submittedName>
        <fullName evidence="3">Uncharacterized protein</fullName>
    </submittedName>
</protein>
<comment type="caution">
    <text evidence="3">The sequence shown here is derived from an EMBL/GenBank/DDBJ whole genome shotgun (WGS) entry which is preliminary data.</text>
</comment>
<feature type="region of interest" description="Disordered" evidence="2">
    <location>
        <begin position="816"/>
        <end position="870"/>
    </location>
</feature>
<feature type="region of interest" description="Disordered" evidence="2">
    <location>
        <begin position="260"/>
        <end position="284"/>
    </location>
</feature>
<feature type="compositionally biased region" description="Basic and acidic residues" evidence="2">
    <location>
        <begin position="206"/>
        <end position="229"/>
    </location>
</feature>